<name>A0A8J2KIS8_9HEXA</name>
<reference evidence="1" key="1">
    <citation type="submission" date="2021-06" db="EMBL/GenBank/DDBJ databases">
        <authorList>
            <person name="Hodson N. C."/>
            <person name="Mongue J. A."/>
            <person name="Jaron S. K."/>
        </authorList>
    </citation>
    <scope>NUCLEOTIDE SEQUENCE</scope>
</reference>
<dbReference type="EMBL" id="CAJVCH010388526">
    <property type="protein sequence ID" value="CAG7817207.1"/>
    <property type="molecule type" value="Genomic_DNA"/>
</dbReference>
<accession>A0A8J2KIS8</accession>
<evidence type="ECO:0000313" key="2">
    <source>
        <dbReference type="Proteomes" id="UP000708208"/>
    </source>
</evidence>
<proteinExistence type="predicted"/>
<sequence length="116" mass="13304">MTNMNAIAEYFLSLTKSLSSKALGRSETFGNRKQSYIPALYRKIPKRNLAPWKTQKLSSRGFIKIRILAVGTCKYYQCYPDFPRIHIGVTCSNLARAAFSALMCEIKQFKDNVTRR</sequence>
<dbReference type="Proteomes" id="UP000708208">
    <property type="component" value="Unassembled WGS sequence"/>
</dbReference>
<comment type="caution">
    <text evidence="1">The sequence shown here is derived from an EMBL/GenBank/DDBJ whole genome shotgun (WGS) entry which is preliminary data.</text>
</comment>
<keyword evidence="2" id="KW-1185">Reference proteome</keyword>
<evidence type="ECO:0000313" key="1">
    <source>
        <dbReference type="EMBL" id="CAG7817207.1"/>
    </source>
</evidence>
<dbReference type="AlphaFoldDB" id="A0A8J2KIS8"/>
<gene>
    <name evidence="1" type="ORF">AFUS01_LOCUS27785</name>
</gene>
<organism evidence="1 2">
    <name type="scientific">Allacma fusca</name>
    <dbReference type="NCBI Taxonomy" id="39272"/>
    <lineage>
        <taxon>Eukaryota</taxon>
        <taxon>Metazoa</taxon>
        <taxon>Ecdysozoa</taxon>
        <taxon>Arthropoda</taxon>
        <taxon>Hexapoda</taxon>
        <taxon>Collembola</taxon>
        <taxon>Symphypleona</taxon>
        <taxon>Sminthuridae</taxon>
        <taxon>Allacma</taxon>
    </lineage>
</organism>
<protein>
    <submittedName>
        <fullName evidence="1">Uncharacterized protein</fullName>
    </submittedName>
</protein>